<protein>
    <submittedName>
        <fullName evidence="4">Transmembrane protein</fullName>
    </submittedName>
</protein>
<dbReference type="Proteomes" id="UP000012019">
    <property type="component" value="Unassembled WGS sequence"/>
</dbReference>
<dbReference type="RefSeq" id="WP_009725171.1">
    <property type="nucleotide sequence ID" value="NZ_APHR01000002.1"/>
</dbReference>
<keyword evidence="5" id="KW-1185">Reference proteome</keyword>
<feature type="compositionally biased region" description="Basic and acidic residues" evidence="1">
    <location>
        <begin position="213"/>
        <end position="224"/>
    </location>
</feature>
<sequence length="224" mass="24257">MDAVSVIALTMGVAWASGINLYATIFMLGLMGITGHAVLPEELAFVSDPVVMFAAGFMYCVEFFADKIPGVDSGWDSLHTFIRIPAGALLAASAVGDVSPAMELSAALLGGTLAAGSHFTKAGSRLLINTSPEPFSNWTASVSEDVLVIAGLWAALHYPWLFLAFLCLIVILMIWLLPRLWRLIKALFAKLANLFRKQSNKTPPDEITLTENKSAEISEDQERR</sequence>
<dbReference type="PATRIC" id="fig|1286106.3.peg.102"/>
<dbReference type="EMBL" id="APHR01000002">
    <property type="protein sequence ID" value="EMR14318.1"/>
    <property type="molecule type" value="Genomic_DNA"/>
</dbReference>
<dbReference type="STRING" id="1286106.MPL1_00517"/>
<dbReference type="InterPro" id="IPR025196">
    <property type="entry name" value="DUF4126"/>
</dbReference>
<evidence type="ECO:0000256" key="2">
    <source>
        <dbReference type="SAM" id="Phobius"/>
    </source>
</evidence>
<evidence type="ECO:0000313" key="4">
    <source>
        <dbReference type="EMBL" id="EMR14318.1"/>
    </source>
</evidence>
<gene>
    <name evidence="4" type="ORF">MPL1_00517</name>
</gene>
<feature type="transmembrane region" description="Helical" evidence="2">
    <location>
        <begin position="6"/>
        <end position="31"/>
    </location>
</feature>
<evidence type="ECO:0000313" key="5">
    <source>
        <dbReference type="Proteomes" id="UP000012019"/>
    </source>
</evidence>
<dbReference type="OrthoDB" id="181455at2"/>
<comment type="caution">
    <text evidence="4">The sequence shown here is derived from an EMBL/GenBank/DDBJ whole genome shotgun (WGS) entry which is preliminary data.</text>
</comment>
<reference evidence="4 5" key="1">
    <citation type="journal article" date="2013" name="Genome Announc.">
        <title>Draft Genome Sequence of Methylophaga lonarensis MPLT, a Haloalkaliphilic (Non-Methane-Utilizing) Methylotroph.</title>
        <authorList>
            <person name="Shetty S.A."/>
            <person name="Marathe N.P."/>
            <person name="Munot H."/>
            <person name="Antony C.P."/>
            <person name="Dhotre D.P."/>
            <person name="Murrell J.C."/>
            <person name="Shouche Y.S."/>
        </authorList>
    </citation>
    <scope>NUCLEOTIDE SEQUENCE [LARGE SCALE GENOMIC DNA]</scope>
    <source>
        <strain evidence="4 5">MPL</strain>
    </source>
</reference>
<dbReference type="AlphaFoldDB" id="M7NZR3"/>
<evidence type="ECO:0000259" key="3">
    <source>
        <dbReference type="Pfam" id="PF13548"/>
    </source>
</evidence>
<dbReference type="eggNOG" id="ENOG502Z9HI">
    <property type="taxonomic scope" value="Bacteria"/>
</dbReference>
<name>M7NZR3_9GAMM</name>
<feature type="transmembrane region" description="Helical" evidence="2">
    <location>
        <begin position="158"/>
        <end position="177"/>
    </location>
</feature>
<feature type="domain" description="DUF4126" evidence="3">
    <location>
        <begin position="7"/>
        <end position="178"/>
    </location>
</feature>
<dbReference type="Pfam" id="PF13548">
    <property type="entry name" value="DUF4126"/>
    <property type="match status" value="1"/>
</dbReference>
<evidence type="ECO:0000256" key="1">
    <source>
        <dbReference type="SAM" id="MobiDB-lite"/>
    </source>
</evidence>
<accession>M7NZR3</accession>
<organism evidence="4 5">
    <name type="scientific">Methylophaga lonarensis MPL</name>
    <dbReference type="NCBI Taxonomy" id="1286106"/>
    <lineage>
        <taxon>Bacteria</taxon>
        <taxon>Pseudomonadati</taxon>
        <taxon>Pseudomonadota</taxon>
        <taxon>Gammaproteobacteria</taxon>
        <taxon>Thiotrichales</taxon>
        <taxon>Piscirickettsiaceae</taxon>
        <taxon>Methylophaga</taxon>
    </lineage>
</organism>
<keyword evidence="2" id="KW-0472">Membrane</keyword>
<feature type="region of interest" description="Disordered" evidence="1">
    <location>
        <begin position="202"/>
        <end position="224"/>
    </location>
</feature>
<proteinExistence type="predicted"/>
<keyword evidence="2 4" id="KW-0812">Transmembrane</keyword>
<keyword evidence="2" id="KW-1133">Transmembrane helix</keyword>